<evidence type="ECO:0000256" key="4">
    <source>
        <dbReference type="ARBA" id="ARBA00023163"/>
    </source>
</evidence>
<keyword evidence="10" id="KW-1185">Reference proteome</keyword>
<dbReference type="Gene3D" id="1.20.140.160">
    <property type="match status" value="1"/>
</dbReference>
<organism evidence="9 10">
    <name type="scientific">Streptomyces violascens</name>
    <dbReference type="NCBI Taxonomy" id="67381"/>
    <lineage>
        <taxon>Bacteria</taxon>
        <taxon>Bacillati</taxon>
        <taxon>Actinomycetota</taxon>
        <taxon>Actinomycetes</taxon>
        <taxon>Kitasatosporales</taxon>
        <taxon>Streptomycetaceae</taxon>
        <taxon>Streptomyces</taxon>
    </lineage>
</organism>
<dbReference type="SUPFAM" id="SSF88659">
    <property type="entry name" value="Sigma3 and sigma4 domains of RNA polymerase sigma factors"/>
    <property type="match status" value="2"/>
</dbReference>
<name>A0ABQ3QS40_9ACTN</name>
<dbReference type="PANTHER" id="PTHR30385">
    <property type="entry name" value="SIGMA FACTOR F FLAGELLAR"/>
    <property type="match status" value="1"/>
</dbReference>
<evidence type="ECO:0000313" key="9">
    <source>
        <dbReference type="EMBL" id="GHI40107.1"/>
    </source>
</evidence>
<feature type="region of interest" description="Disordered" evidence="5">
    <location>
        <begin position="171"/>
        <end position="192"/>
    </location>
</feature>
<keyword evidence="3" id="KW-0238">DNA-binding</keyword>
<evidence type="ECO:0000259" key="8">
    <source>
        <dbReference type="Pfam" id="PF04545"/>
    </source>
</evidence>
<keyword evidence="2" id="KW-0731">Sigma factor</keyword>
<dbReference type="Proteomes" id="UP001050808">
    <property type="component" value="Unassembled WGS sequence"/>
</dbReference>
<feature type="domain" description="RNA polymerase sigma-70 region 3" evidence="6">
    <location>
        <begin position="118"/>
        <end position="173"/>
    </location>
</feature>
<dbReference type="InterPro" id="IPR007630">
    <property type="entry name" value="RNA_pol_sigma70_r4"/>
</dbReference>
<dbReference type="NCBIfam" id="TIGR02980">
    <property type="entry name" value="SigBFG"/>
    <property type="match status" value="1"/>
</dbReference>
<dbReference type="Pfam" id="PF04542">
    <property type="entry name" value="Sigma70_r2"/>
    <property type="match status" value="1"/>
</dbReference>
<evidence type="ECO:0000256" key="1">
    <source>
        <dbReference type="ARBA" id="ARBA00023015"/>
    </source>
</evidence>
<dbReference type="Pfam" id="PF04545">
    <property type="entry name" value="Sigma70_r4"/>
    <property type="match status" value="1"/>
</dbReference>
<keyword evidence="4" id="KW-0804">Transcription</keyword>
<evidence type="ECO:0000313" key="10">
    <source>
        <dbReference type="Proteomes" id="UP001050808"/>
    </source>
</evidence>
<dbReference type="EMBL" id="BNDY01000017">
    <property type="protein sequence ID" value="GHI40107.1"/>
    <property type="molecule type" value="Genomic_DNA"/>
</dbReference>
<proteinExistence type="predicted"/>
<evidence type="ECO:0000259" key="7">
    <source>
        <dbReference type="Pfam" id="PF04542"/>
    </source>
</evidence>
<dbReference type="InterPro" id="IPR013325">
    <property type="entry name" value="RNA_pol_sigma_r2"/>
</dbReference>
<dbReference type="Gene3D" id="1.20.120.1810">
    <property type="match status" value="1"/>
</dbReference>
<evidence type="ECO:0000256" key="5">
    <source>
        <dbReference type="SAM" id="MobiDB-lite"/>
    </source>
</evidence>
<dbReference type="InterPro" id="IPR013324">
    <property type="entry name" value="RNA_pol_sigma_r3/r4-like"/>
</dbReference>
<dbReference type="NCBIfam" id="TIGR02937">
    <property type="entry name" value="sigma70-ECF"/>
    <property type="match status" value="1"/>
</dbReference>
<evidence type="ECO:0000256" key="3">
    <source>
        <dbReference type="ARBA" id="ARBA00023125"/>
    </source>
</evidence>
<dbReference type="PANTHER" id="PTHR30385:SF4">
    <property type="entry name" value="RNA POLYMERASE SIGMA-E FACTOR"/>
    <property type="match status" value="1"/>
</dbReference>
<protein>
    <submittedName>
        <fullName evidence="9">RNA polymerase sigma factor</fullName>
    </submittedName>
</protein>
<evidence type="ECO:0000259" key="6">
    <source>
        <dbReference type="Pfam" id="PF04539"/>
    </source>
</evidence>
<dbReference type="Pfam" id="PF04539">
    <property type="entry name" value="Sigma70_r3"/>
    <property type="match status" value="1"/>
</dbReference>
<dbReference type="PRINTS" id="PR00046">
    <property type="entry name" value="SIGMA70FCT"/>
</dbReference>
<comment type="caution">
    <text evidence="9">The sequence shown here is derived from an EMBL/GenBank/DDBJ whole genome shotgun (WGS) entry which is preliminary data.</text>
</comment>
<sequence length="267" mass="29440">MPTTRSSRRNHDDAPDTSAAFARLNSLDQGPEHAALRDALVAQWLPMSQRLAGKYRNRGAELDDLRQVAAMGLVKAVDRYEVARGAFESYAIPTINGELKRHFRDALWSVHVPRRVQEARNKVRIARNELRAAQPGEPTVAELAAQAGLEQGDVRDGLEALQSFKSLSLDAETASGDGDGEGASLADSLGTSEPGFDTVVDREAVKPALRALPERESKILYMRFFQDKTQNQIATELGISQMHVSRLITRTCTRIREQALAEHRDAA</sequence>
<dbReference type="InterPro" id="IPR014284">
    <property type="entry name" value="RNA_pol_sigma-70_dom"/>
</dbReference>
<dbReference type="InterPro" id="IPR000943">
    <property type="entry name" value="RNA_pol_sigma70"/>
</dbReference>
<feature type="domain" description="RNA polymerase sigma-70 region 2" evidence="7">
    <location>
        <begin position="40"/>
        <end position="106"/>
    </location>
</feature>
<dbReference type="CDD" id="cd06171">
    <property type="entry name" value="Sigma70_r4"/>
    <property type="match status" value="1"/>
</dbReference>
<evidence type="ECO:0000256" key="2">
    <source>
        <dbReference type="ARBA" id="ARBA00023082"/>
    </source>
</evidence>
<dbReference type="SUPFAM" id="SSF88946">
    <property type="entry name" value="Sigma2 domain of RNA polymerase sigma factors"/>
    <property type="match status" value="1"/>
</dbReference>
<dbReference type="InterPro" id="IPR014322">
    <property type="entry name" value="RNA_pol_sigma-B/F/G"/>
</dbReference>
<accession>A0ABQ3QS40</accession>
<dbReference type="RefSeq" id="WP_189971829.1">
    <property type="nucleotide sequence ID" value="NZ_BMUA01000055.1"/>
</dbReference>
<gene>
    <name evidence="9" type="ORF">Sviol_45150</name>
</gene>
<feature type="domain" description="RNA polymerase sigma-70 region 4" evidence="8">
    <location>
        <begin position="208"/>
        <end position="257"/>
    </location>
</feature>
<keyword evidence="1" id="KW-0805">Transcription regulation</keyword>
<reference evidence="9" key="1">
    <citation type="submission" date="2024-05" db="EMBL/GenBank/DDBJ databases">
        <title>Whole genome shotgun sequence of Streptomyces violascens NBRC 12920.</title>
        <authorList>
            <person name="Komaki H."/>
            <person name="Tamura T."/>
        </authorList>
    </citation>
    <scope>NUCLEOTIDE SEQUENCE</scope>
    <source>
        <strain evidence="9">NBRC 12920</strain>
    </source>
</reference>
<dbReference type="InterPro" id="IPR007624">
    <property type="entry name" value="RNA_pol_sigma70_r3"/>
</dbReference>
<dbReference type="InterPro" id="IPR007627">
    <property type="entry name" value="RNA_pol_sigma70_r2"/>
</dbReference>